<feature type="non-terminal residue" evidence="2">
    <location>
        <position position="100"/>
    </location>
</feature>
<gene>
    <name evidence="2" type="ORF">PCOR1329_LOCUS18012</name>
</gene>
<sequence length="100" mass="10936">VLAREHHEAVRHVRGQQQHLPRSGVLRRGRLWRQGSREGPCSRGEGGGGVDAADVCRHLCPPREEHLPPRHQAGQLHGVGRSAGGRAQALRLRPGHLPAQ</sequence>
<evidence type="ECO:0000313" key="2">
    <source>
        <dbReference type="EMBL" id="CAK0814406.1"/>
    </source>
</evidence>
<comment type="caution">
    <text evidence="2">The sequence shown here is derived from an EMBL/GenBank/DDBJ whole genome shotgun (WGS) entry which is preliminary data.</text>
</comment>
<protein>
    <submittedName>
        <fullName evidence="2">Uncharacterized protein</fullName>
    </submittedName>
</protein>
<name>A0ABN9R9E9_9DINO</name>
<keyword evidence="3" id="KW-1185">Reference proteome</keyword>
<organism evidence="2 3">
    <name type="scientific">Prorocentrum cordatum</name>
    <dbReference type="NCBI Taxonomy" id="2364126"/>
    <lineage>
        <taxon>Eukaryota</taxon>
        <taxon>Sar</taxon>
        <taxon>Alveolata</taxon>
        <taxon>Dinophyceae</taxon>
        <taxon>Prorocentrales</taxon>
        <taxon>Prorocentraceae</taxon>
        <taxon>Prorocentrum</taxon>
    </lineage>
</organism>
<proteinExistence type="predicted"/>
<reference evidence="2" key="1">
    <citation type="submission" date="2023-10" db="EMBL/GenBank/DDBJ databases">
        <authorList>
            <person name="Chen Y."/>
            <person name="Shah S."/>
            <person name="Dougan E. K."/>
            <person name="Thang M."/>
            <person name="Chan C."/>
        </authorList>
    </citation>
    <scope>NUCLEOTIDE SEQUENCE [LARGE SCALE GENOMIC DNA]</scope>
</reference>
<feature type="compositionally biased region" description="Basic and acidic residues" evidence="1">
    <location>
        <begin position="1"/>
        <end position="11"/>
    </location>
</feature>
<feature type="region of interest" description="Disordered" evidence="1">
    <location>
        <begin position="61"/>
        <end position="100"/>
    </location>
</feature>
<accession>A0ABN9R9E9</accession>
<feature type="non-terminal residue" evidence="2">
    <location>
        <position position="1"/>
    </location>
</feature>
<feature type="region of interest" description="Disordered" evidence="1">
    <location>
        <begin position="1"/>
        <end position="49"/>
    </location>
</feature>
<evidence type="ECO:0000256" key="1">
    <source>
        <dbReference type="SAM" id="MobiDB-lite"/>
    </source>
</evidence>
<dbReference type="EMBL" id="CAUYUJ010005628">
    <property type="protein sequence ID" value="CAK0814406.1"/>
    <property type="molecule type" value="Genomic_DNA"/>
</dbReference>
<dbReference type="Proteomes" id="UP001189429">
    <property type="component" value="Unassembled WGS sequence"/>
</dbReference>
<evidence type="ECO:0000313" key="3">
    <source>
        <dbReference type="Proteomes" id="UP001189429"/>
    </source>
</evidence>